<reference evidence="1" key="1">
    <citation type="submission" date="2022-09" db="EMBL/GenBank/DDBJ databases">
        <title>Isolation and characterization of 3-chlorobenzoate degrading bacteria from soils in Shizuoka.</title>
        <authorList>
            <person name="Ifat A."/>
            <person name="Ogawa N."/>
            <person name="Kimbara K."/>
            <person name="Moriuchi R."/>
            <person name="Dohra H."/>
            <person name="Shintani M."/>
        </authorList>
    </citation>
    <scope>NUCLEOTIDE SEQUENCE</scope>
    <source>
        <strain evidence="1">19CS4-2</strain>
    </source>
</reference>
<proteinExistence type="predicted"/>
<dbReference type="EMBL" id="BPUS01000011">
    <property type="protein sequence ID" value="GJH27695.1"/>
    <property type="molecule type" value="Genomic_DNA"/>
</dbReference>
<name>A0AA37IK14_9BURK</name>
<gene>
    <name evidence="1" type="ORF">CBA19CS42_24285</name>
</gene>
<comment type="caution">
    <text evidence="1">The sequence shown here is derived from an EMBL/GenBank/DDBJ whole genome shotgun (WGS) entry which is preliminary data.</text>
</comment>
<dbReference type="Proteomes" id="UP001055111">
    <property type="component" value="Unassembled WGS sequence"/>
</dbReference>
<evidence type="ECO:0000313" key="1">
    <source>
        <dbReference type="EMBL" id="GJH27695.1"/>
    </source>
</evidence>
<dbReference type="AlphaFoldDB" id="A0AA37IK14"/>
<sequence length="30" mass="3538">MVLLEFVMKERGALLWTRDAVRCRDGIDPF</sequence>
<accession>A0AA37IK14</accession>
<protein>
    <submittedName>
        <fullName evidence="1">Uncharacterized protein</fullName>
    </submittedName>
</protein>
<organism evidence="1 2">
    <name type="scientific">Caballeronia novacaledonica</name>
    <dbReference type="NCBI Taxonomy" id="1544861"/>
    <lineage>
        <taxon>Bacteria</taxon>
        <taxon>Pseudomonadati</taxon>
        <taxon>Pseudomonadota</taxon>
        <taxon>Betaproteobacteria</taxon>
        <taxon>Burkholderiales</taxon>
        <taxon>Burkholderiaceae</taxon>
        <taxon>Caballeronia</taxon>
    </lineage>
</organism>
<evidence type="ECO:0000313" key="2">
    <source>
        <dbReference type="Proteomes" id="UP001055111"/>
    </source>
</evidence>